<accession>A0A150GM22</accession>
<sequence length="74" mass="8363">MSCTRRPAGNITPSGSALILFCMGMSAATQFGTMSYIITSNLMYYHDGDKWVTRDWPTILERWSSKRKSRIAVP</sequence>
<name>A0A150GM22_GONPE</name>
<keyword evidence="3" id="KW-1185">Reference proteome</keyword>
<keyword evidence="1" id="KW-0472">Membrane</keyword>
<comment type="caution">
    <text evidence="2">The sequence shown here is derived from an EMBL/GenBank/DDBJ whole genome shotgun (WGS) entry which is preliminary data.</text>
</comment>
<gene>
    <name evidence="2" type="ORF">GPECTOR_14g10</name>
</gene>
<dbReference type="OrthoDB" id="530955at2759"/>
<dbReference type="EMBL" id="LSYV01000015">
    <property type="protein sequence ID" value="KXZ50847.1"/>
    <property type="molecule type" value="Genomic_DNA"/>
</dbReference>
<feature type="transmembrane region" description="Helical" evidence="1">
    <location>
        <begin position="17"/>
        <end position="38"/>
    </location>
</feature>
<evidence type="ECO:0000256" key="1">
    <source>
        <dbReference type="SAM" id="Phobius"/>
    </source>
</evidence>
<evidence type="ECO:0000313" key="2">
    <source>
        <dbReference type="EMBL" id="KXZ50847.1"/>
    </source>
</evidence>
<dbReference type="Proteomes" id="UP000075714">
    <property type="component" value="Unassembled WGS sequence"/>
</dbReference>
<organism evidence="2 3">
    <name type="scientific">Gonium pectorale</name>
    <name type="common">Green alga</name>
    <dbReference type="NCBI Taxonomy" id="33097"/>
    <lineage>
        <taxon>Eukaryota</taxon>
        <taxon>Viridiplantae</taxon>
        <taxon>Chlorophyta</taxon>
        <taxon>core chlorophytes</taxon>
        <taxon>Chlorophyceae</taxon>
        <taxon>CS clade</taxon>
        <taxon>Chlamydomonadales</taxon>
        <taxon>Volvocaceae</taxon>
        <taxon>Gonium</taxon>
    </lineage>
</organism>
<proteinExistence type="predicted"/>
<keyword evidence="1" id="KW-1133">Transmembrane helix</keyword>
<keyword evidence="1" id="KW-0812">Transmembrane</keyword>
<evidence type="ECO:0000313" key="3">
    <source>
        <dbReference type="Proteomes" id="UP000075714"/>
    </source>
</evidence>
<protein>
    <submittedName>
        <fullName evidence="2">Uncharacterized protein</fullName>
    </submittedName>
</protein>
<reference evidence="3" key="1">
    <citation type="journal article" date="2016" name="Nat. Commun.">
        <title>The Gonium pectorale genome demonstrates co-option of cell cycle regulation during the evolution of multicellularity.</title>
        <authorList>
            <person name="Hanschen E.R."/>
            <person name="Marriage T.N."/>
            <person name="Ferris P.J."/>
            <person name="Hamaji T."/>
            <person name="Toyoda A."/>
            <person name="Fujiyama A."/>
            <person name="Neme R."/>
            <person name="Noguchi H."/>
            <person name="Minakuchi Y."/>
            <person name="Suzuki M."/>
            <person name="Kawai-Toyooka H."/>
            <person name="Smith D.R."/>
            <person name="Sparks H."/>
            <person name="Anderson J."/>
            <person name="Bakaric R."/>
            <person name="Luria V."/>
            <person name="Karger A."/>
            <person name="Kirschner M.W."/>
            <person name="Durand P.M."/>
            <person name="Michod R.E."/>
            <person name="Nozaki H."/>
            <person name="Olson B.J."/>
        </authorList>
    </citation>
    <scope>NUCLEOTIDE SEQUENCE [LARGE SCALE GENOMIC DNA]</scope>
    <source>
        <strain evidence="3">NIES-2863</strain>
    </source>
</reference>
<dbReference type="AlphaFoldDB" id="A0A150GM22"/>